<reference evidence="9" key="1">
    <citation type="submission" date="2021-02" db="EMBL/GenBank/DDBJ databases">
        <title>Natronoglycomyces albus gen. nov., sp. nov, a haloalkaliphilic actinobacterium from a soda solonchak soil.</title>
        <authorList>
            <person name="Sorokin D.Y."/>
            <person name="Khijniak T.V."/>
            <person name="Zakharycheva A.P."/>
            <person name="Boueva O.V."/>
            <person name="Ariskina E.V."/>
            <person name="Hahnke R.L."/>
            <person name="Bunk B."/>
            <person name="Sproer C."/>
            <person name="Schumann P."/>
            <person name="Evtushenko L.I."/>
            <person name="Kublanov I.V."/>
        </authorList>
    </citation>
    <scope>NUCLEOTIDE SEQUENCE</scope>
    <source>
        <strain evidence="9">DSM 106290</strain>
    </source>
</reference>
<comment type="function">
    <text evidence="2 7">Hydrolysis of 6-phosphogluconolactone to 6-phosphogluconate.</text>
</comment>
<proteinExistence type="inferred from homology"/>
<dbReference type="EC" id="3.1.1.31" evidence="5 7"/>
<dbReference type="PANTHER" id="PTHR11054">
    <property type="entry name" value="6-PHOSPHOGLUCONOLACTONASE"/>
    <property type="match status" value="1"/>
</dbReference>
<comment type="pathway">
    <text evidence="3 7">Carbohydrate degradation; pentose phosphate pathway; D-ribulose 5-phosphate from D-glucose 6-phosphate (oxidative stage): step 2/3.</text>
</comment>
<dbReference type="RefSeq" id="WP_213169867.1">
    <property type="nucleotide sequence ID" value="NZ_CP070496.1"/>
</dbReference>
<evidence type="ECO:0000259" key="8">
    <source>
        <dbReference type="Pfam" id="PF01182"/>
    </source>
</evidence>
<dbReference type="InterPro" id="IPR039104">
    <property type="entry name" value="6PGL"/>
</dbReference>
<dbReference type="NCBIfam" id="TIGR01198">
    <property type="entry name" value="pgl"/>
    <property type="match status" value="1"/>
</dbReference>
<evidence type="ECO:0000256" key="6">
    <source>
        <dbReference type="ARBA" id="ARBA00020337"/>
    </source>
</evidence>
<feature type="domain" description="Glucosamine/galactosamine-6-phosphate isomerase" evidence="8">
    <location>
        <begin position="11"/>
        <end position="240"/>
    </location>
</feature>
<dbReference type="InterPro" id="IPR006148">
    <property type="entry name" value="Glc/Gal-6P_isomerase"/>
</dbReference>
<dbReference type="GO" id="GO:0005975">
    <property type="term" value="P:carbohydrate metabolic process"/>
    <property type="evidence" value="ECO:0007669"/>
    <property type="project" value="UniProtKB-UniRule"/>
</dbReference>
<evidence type="ECO:0000256" key="7">
    <source>
        <dbReference type="RuleBase" id="RU365095"/>
    </source>
</evidence>
<evidence type="ECO:0000256" key="1">
    <source>
        <dbReference type="ARBA" id="ARBA00000832"/>
    </source>
</evidence>
<dbReference type="KEGG" id="nav:JQS30_08505"/>
<dbReference type="SUPFAM" id="SSF100950">
    <property type="entry name" value="NagB/RpiA/CoA transferase-like"/>
    <property type="match status" value="1"/>
</dbReference>
<organism evidence="9 10">
    <name type="scientific">Natronoglycomyces albus</name>
    <dbReference type="NCBI Taxonomy" id="2811108"/>
    <lineage>
        <taxon>Bacteria</taxon>
        <taxon>Bacillati</taxon>
        <taxon>Actinomycetota</taxon>
        <taxon>Actinomycetes</taxon>
        <taxon>Glycomycetales</taxon>
        <taxon>Glycomycetaceae</taxon>
        <taxon>Natronoglycomyces</taxon>
    </lineage>
</organism>
<name>A0A895XKA6_9ACTN</name>
<dbReference type="EMBL" id="CP070496">
    <property type="protein sequence ID" value="QSB03869.1"/>
    <property type="molecule type" value="Genomic_DNA"/>
</dbReference>
<dbReference type="Proteomes" id="UP000662939">
    <property type="component" value="Chromosome"/>
</dbReference>
<evidence type="ECO:0000313" key="9">
    <source>
        <dbReference type="EMBL" id="QSB03869.1"/>
    </source>
</evidence>
<comment type="similarity">
    <text evidence="4 7">Belongs to the glucosamine/galactosamine-6-phosphate isomerase family. 6-phosphogluconolactonase subfamily.</text>
</comment>
<dbReference type="UniPathway" id="UPA00115">
    <property type="reaction ID" value="UER00409"/>
</dbReference>
<dbReference type="GO" id="GO:0006098">
    <property type="term" value="P:pentose-phosphate shunt"/>
    <property type="evidence" value="ECO:0007669"/>
    <property type="project" value="UniProtKB-UniPathway"/>
</dbReference>
<dbReference type="PANTHER" id="PTHR11054:SF0">
    <property type="entry name" value="6-PHOSPHOGLUCONOLACTONASE"/>
    <property type="match status" value="1"/>
</dbReference>
<dbReference type="AlphaFoldDB" id="A0A895XKA6"/>
<sequence length="253" mass="26521">MSAPSLVIHPTQQVLVHGVAGRLINALADAQARRGEASVVLTGGRVAAQVYAAVAASPARDAVDWARVHFWWGDERFVPAGDEDRNEIGARAALLNALPVDQRNVHPIPGQGAFADPQEAAAHYESELKRVGEGDWPTFDVLLLGVGEDAHVASLFPHHEALRVVEPAVLGVHGSPKPPPMRVTLSLGAINSAREVWLVASGPGKADAVALAYGSVMGSRQASVEEAPASGVRGTEATRWLLDAAASARLSSE</sequence>
<evidence type="ECO:0000256" key="4">
    <source>
        <dbReference type="ARBA" id="ARBA00010662"/>
    </source>
</evidence>
<evidence type="ECO:0000256" key="3">
    <source>
        <dbReference type="ARBA" id="ARBA00004961"/>
    </source>
</evidence>
<keyword evidence="7 9" id="KW-0378">Hydrolase</keyword>
<keyword evidence="10" id="KW-1185">Reference proteome</keyword>
<evidence type="ECO:0000313" key="10">
    <source>
        <dbReference type="Proteomes" id="UP000662939"/>
    </source>
</evidence>
<dbReference type="InterPro" id="IPR037171">
    <property type="entry name" value="NagB/RpiA_transferase-like"/>
</dbReference>
<dbReference type="Gene3D" id="3.40.50.1360">
    <property type="match status" value="1"/>
</dbReference>
<dbReference type="Pfam" id="PF01182">
    <property type="entry name" value="Glucosamine_iso"/>
    <property type="match status" value="1"/>
</dbReference>
<protein>
    <recommendedName>
        <fullName evidence="6 7">6-phosphogluconolactonase</fullName>
        <shortName evidence="7">6PGL</shortName>
        <ecNumber evidence="5 7">3.1.1.31</ecNumber>
    </recommendedName>
</protein>
<gene>
    <name evidence="7 9" type="primary">pgl</name>
    <name evidence="9" type="ORF">JQS30_08505</name>
</gene>
<evidence type="ECO:0000256" key="2">
    <source>
        <dbReference type="ARBA" id="ARBA00002681"/>
    </source>
</evidence>
<evidence type="ECO:0000256" key="5">
    <source>
        <dbReference type="ARBA" id="ARBA00013198"/>
    </source>
</evidence>
<accession>A0A895XKA6</accession>
<comment type="catalytic activity">
    <reaction evidence="1 7">
        <text>6-phospho-D-glucono-1,5-lactone + H2O = 6-phospho-D-gluconate + H(+)</text>
        <dbReference type="Rhea" id="RHEA:12556"/>
        <dbReference type="ChEBI" id="CHEBI:15377"/>
        <dbReference type="ChEBI" id="CHEBI:15378"/>
        <dbReference type="ChEBI" id="CHEBI:57955"/>
        <dbReference type="ChEBI" id="CHEBI:58759"/>
        <dbReference type="EC" id="3.1.1.31"/>
    </reaction>
</comment>
<dbReference type="InterPro" id="IPR005900">
    <property type="entry name" value="6-phosphogluconolactonase_DevB"/>
</dbReference>
<dbReference type="GO" id="GO:0017057">
    <property type="term" value="F:6-phosphogluconolactonase activity"/>
    <property type="evidence" value="ECO:0007669"/>
    <property type="project" value="UniProtKB-UniRule"/>
</dbReference>
<dbReference type="CDD" id="cd01400">
    <property type="entry name" value="6PGL"/>
    <property type="match status" value="1"/>
</dbReference>